<keyword evidence="2" id="KW-1185">Reference proteome</keyword>
<name>E7GC56_9FIRM</name>
<sequence>MKNYAVYFGFKKRGCEFKPLFGLTVSTSSKVKAKWFASELIEDMTPKEFEAYLICESNSIDYQSIMYAINESKFDLSSYHCEVEIL</sequence>
<dbReference type="EMBL" id="ADKX01000038">
    <property type="protein sequence ID" value="EFW04404.1"/>
    <property type="molecule type" value="Genomic_DNA"/>
</dbReference>
<dbReference type="HOGENOM" id="CLU_2492528_0_0_9"/>
<protein>
    <submittedName>
        <fullName evidence="1">Uncharacterized protein</fullName>
    </submittedName>
</protein>
<evidence type="ECO:0000313" key="2">
    <source>
        <dbReference type="Proteomes" id="UP000003157"/>
    </source>
</evidence>
<gene>
    <name evidence="1" type="ORF">HMPREF9488_02348</name>
</gene>
<dbReference type="AlphaFoldDB" id="E7GC56"/>
<proteinExistence type="predicted"/>
<comment type="caution">
    <text evidence="1">The sequence shown here is derived from an EMBL/GenBank/DDBJ whole genome shotgun (WGS) entry which is preliminary data.</text>
</comment>
<organism evidence="1 2">
    <name type="scientific">Coprobacillus cateniformis</name>
    <dbReference type="NCBI Taxonomy" id="100884"/>
    <lineage>
        <taxon>Bacteria</taxon>
        <taxon>Bacillati</taxon>
        <taxon>Bacillota</taxon>
        <taxon>Erysipelotrichia</taxon>
        <taxon>Erysipelotrichales</taxon>
        <taxon>Coprobacillaceae</taxon>
        <taxon>Coprobacillus</taxon>
    </lineage>
</organism>
<dbReference type="GeneID" id="78231619"/>
<dbReference type="RefSeq" id="WP_008789437.1">
    <property type="nucleotide sequence ID" value="NZ_AKCB01000005.1"/>
</dbReference>
<dbReference type="Proteomes" id="UP000003157">
    <property type="component" value="Unassembled WGS sequence"/>
</dbReference>
<accession>E7GC56</accession>
<reference evidence="1 2" key="1">
    <citation type="submission" date="2010-12" db="EMBL/GenBank/DDBJ databases">
        <title>The Genome Sequence of Coprobacillus sp. strain 29_1.</title>
        <authorList>
            <consortium name="The Broad Institute Genome Sequencing Platform"/>
            <person name="Earl A."/>
            <person name="Ward D."/>
            <person name="Feldgarden M."/>
            <person name="Gevers D."/>
            <person name="Daigneault M."/>
            <person name="Sibley C.D."/>
            <person name="White A."/>
            <person name="Strauss J."/>
            <person name="Allen-Vercoe E."/>
            <person name="Young S.K."/>
            <person name="Zeng Q."/>
            <person name="Gargeya S."/>
            <person name="Fitzgerald M."/>
            <person name="Haas B."/>
            <person name="Abouelleil A."/>
            <person name="Alvarado L."/>
            <person name="Arachchi H.M."/>
            <person name="Berlin A."/>
            <person name="Brown A."/>
            <person name="Chapman S.B."/>
            <person name="Chen Z."/>
            <person name="Dunbar C."/>
            <person name="Freedman E."/>
            <person name="Gearin G."/>
            <person name="Gellesch M."/>
            <person name="Goldberg J."/>
            <person name="Griggs A."/>
            <person name="Gujja S."/>
            <person name="Heilman E."/>
            <person name="Heiman D."/>
            <person name="Howarth C."/>
            <person name="Larson L."/>
            <person name="Lui A."/>
            <person name="MacDonald P.J.P."/>
            <person name="Mehta T."/>
            <person name="Montmayeur A."/>
            <person name="Murphy C."/>
            <person name="Neiman D."/>
            <person name="Pearson M."/>
            <person name="Priest M."/>
            <person name="Roberts A."/>
            <person name="Saif S."/>
            <person name="Shea T."/>
            <person name="Shenoy N."/>
            <person name="Sisk P."/>
            <person name="Stolte C."/>
            <person name="Sykes S."/>
            <person name="White J."/>
            <person name="Yandava C."/>
            <person name="Nusbaum C."/>
            <person name="Birren B."/>
        </authorList>
    </citation>
    <scope>NUCLEOTIDE SEQUENCE [LARGE SCALE GENOMIC DNA]</scope>
    <source>
        <strain evidence="1 2">29_1</strain>
    </source>
</reference>
<evidence type="ECO:0000313" key="1">
    <source>
        <dbReference type="EMBL" id="EFW04404.1"/>
    </source>
</evidence>